<dbReference type="NCBIfam" id="NF037997">
    <property type="entry name" value="Na_Pi_symport"/>
    <property type="match status" value="1"/>
</dbReference>
<reference evidence="9" key="2">
    <citation type="journal article" date="2021" name="PeerJ">
        <title>Extensive microbial diversity within the chicken gut microbiome revealed by metagenomics and culture.</title>
        <authorList>
            <person name="Gilroy R."/>
            <person name="Ravi A."/>
            <person name="Getino M."/>
            <person name="Pursley I."/>
            <person name="Horton D.L."/>
            <person name="Alikhan N.F."/>
            <person name="Baker D."/>
            <person name="Gharbi K."/>
            <person name="Hall N."/>
            <person name="Watson M."/>
            <person name="Adriaenssens E.M."/>
            <person name="Foster-Nyarko E."/>
            <person name="Jarju S."/>
            <person name="Secka A."/>
            <person name="Antonio M."/>
            <person name="Oren A."/>
            <person name="Chaudhuri R.R."/>
            <person name="La Ragione R."/>
            <person name="Hildebrand F."/>
            <person name="Pallen M.J."/>
        </authorList>
    </citation>
    <scope>NUCLEOTIDE SEQUENCE</scope>
    <source>
        <strain evidence="9">E3-2379</strain>
    </source>
</reference>
<evidence type="ECO:0000256" key="6">
    <source>
        <dbReference type="SAM" id="Coils"/>
    </source>
</evidence>
<feature type="transmembrane region" description="Helical" evidence="7">
    <location>
        <begin position="80"/>
        <end position="96"/>
    </location>
</feature>
<dbReference type="GO" id="GO:0044341">
    <property type="term" value="P:sodium-dependent phosphate transport"/>
    <property type="evidence" value="ECO:0007669"/>
    <property type="project" value="InterPro"/>
</dbReference>
<name>A0A9D9N7I1_9FIRM</name>
<dbReference type="PANTHER" id="PTHR10010:SF46">
    <property type="entry name" value="SODIUM-DEPENDENT PHOSPHATE TRANSPORT PROTEIN 2B"/>
    <property type="match status" value="1"/>
</dbReference>
<accession>A0A9D9N7I1</accession>
<dbReference type="Pfam" id="PF01895">
    <property type="entry name" value="PhoU"/>
    <property type="match status" value="2"/>
</dbReference>
<dbReference type="InterPro" id="IPR038078">
    <property type="entry name" value="PhoU-like_sf"/>
</dbReference>
<evidence type="ECO:0000313" key="9">
    <source>
        <dbReference type="EMBL" id="MBO8463083.1"/>
    </source>
</evidence>
<proteinExistence type="predicted"/>
<dbReference type="InterPro" id="IPR003841">
    <property type="entry name" value="Na/Pi_transpt"/>
</dbReference>
<evidence type="ECO:0000256" key="2">
    <source>
        <dbReference type="ARBA" id="ARBA00022475"/>
    </source>
</evidence>
<comment type="caution">
    <text evidence="9">The sequence shown here is derived from an EMBL/GenBank/DDBJ whole genome shotgun (WGS) entry which is preliminary data.</text>
</comment>
<keyword evidence="2" id="KW-1003">Cell membrane</keyword>
<feature type="transmembrane region" description="Helical" evidence="7">
    <location>
        <begin position="50"/>
        <end position="68"/>
    </location>
</feature>
<feature type="coiled-coil region" evidence="6">
    <location>
        <begin position="450"/>
        <end position="477"/>
    </location>
</feature>
<feature type="non-terminal residue" evidence="9">
    <location>
        <position position="1"/>
    </location>
</feature>
<evidence type="ECO:0000256" key="5">
    <source>
        <dbReference type="ARBA" id="ARBA00023136"/>
    </source>
</evidence>
<feature type="transmembrane region" description="Helical" evidence="7">
    <location>
        <begin position="140"/>
        <end position="159"/>
    </location>
</feature>
<dbReference type="AlphaFoldDB" id="A0A9D9N7I1"/>
<keyword evidence="5 7" id="KW-0472">Membrane</keyword>
<evidence type="ECO:0000256" key="4">
    <source>
        <dbReference type="ARBA" id="ARBA00022989"/>
    </source>
</evidence>
<dbReference type="Gene3D" id="1.20.58.220">
    <property type="entry name" value="Phosphate transport system protein phou homolog 2, domain 2"/>
    <property type="match status" value="1"/>
</dbReference>
<feature type="transmembrane region" description="Helical" evidence="7">
    <location>
        <begin position="251"/>
        <end position="274"/>
    </location>
</feature>
<dbReference type="Proteomes" id="UP000823618">
    <property type="component" value="Unassembled WGS sequence"/>
</dbReference>
<evidence type="ECO:0000256" key="3">
    <source>
        <dbReference type="ARBA" id="ARBA00022692"/>
    </source>
</evidence>
<keyword evidence="4 7" id="KW-1133">Transmembrane helix</keyword>
<feature type="domain" description="PhoU" evidence="8">
    <location>
        <begin position="428"/>
        <end position="512"/>
    </location>
</feature>
<dbReference type="Pfam" id="PF02690">
    <property type="entry name" value="Na_Pi_cotrans"/>
    <property type="match status" value="2"/>
</dbReference>
<keyword evidence="6" id="KW-0175">Coiled coil</keyword>
<gene>
    <name evidence="9" type="ORF">IAC13_04045</name>
</gene>
<dbReference type="InterPro" id="IPR026022">
    <property type="entry name" value="PhoU_dom"/>
</dbReference>
<keyword evidence="3 7" id="KW-0812">Transmembrane</keyword>
<evidence type="ECO:0000259" key="8">
    <source>
        <dbReference type="Pfam" id="PF01895"/>
    </source>
</evidence>
<organism evidence="9 10">
    <name type="scientific">Candidatus Scybalomonas excrementavium</name>
    <dbReference type="NCBI Taxonomy" id="2840943"/>
    <lineage>
        <taxon>Bacteria</taxon>
        <taxon>Bacillati</taxon>
        <taxon>Bacillota</taxon>
        <taxon>Clostridia</taxon>
        <taxon>Lachnospirales</taxon>
        <taxon>Lachnospiraceae</taxon>
        <taxon>Lachnospiraceae incertae sedis</taxon>
        <taxon>Candidatus Scybalomonas</taxon>
    </lineage>
</organism>
<comment type="subcellular location">
    <subcellularLocation>
        <location evidence="1">Cell membrane</location>
        <topology evidence="1">Multi-pass membrane protein</topology>
    </subcellularLocation>
</comment>
<reference evidence="9" key="1">
    <citation type="submission" date="2020-10" db="EMBL/GenBank/DDBJ databases">
        <authorList>
            <person name="Gilroy R."/>
        </authorList>
    </citation>
    <scope>NUCLEOTIDE SEQUENCE</scope>
    <source>
        <strain evidence="9">E3-2379</strain>
    </source>
</reference>
<dbReference type="SUPFAM" id="SSF109755">
    <property type="entry name" value="PhoU-like"/>
    <property type="match status" value="1"/>
</dbReference>
<dbReference type="GO" id="GO:0005886">
    <property type="term" value="C:plasma membrane"/>
    <property type="evidence" value="ECO:0007669"/>
    <property type="project" value="UniProtKB-SubCell"/>
</dbReference>
<feature type="transmembrane region" description="Helical" evidence="7">
    <location>
        <begin position="108"/>
        <end position="128"/>
    </location>
</feature>
<sequence>KQLLGYLTNNRLLGVLMGAFITAIIQSSSATTVMVVGFVNAGILNLTQSVGVIMGANIGTTVTAWIVSASEWAAFLKPEFLAPLFVGIGVFLLVFTKGIKKHQIGEIIVGFGLLFIGLSFMSDSVSVYKDSPIFSKAFSVLGGNPILGILVGAVVTAIIQSSSASVGILQTLAANGIVNWRSAIFITLGQNIGTCITAILSSAGANKTAKRAAGIHLLFNVAGAVIFGVIMFIGFLIFPELAASNINKTEISIFHTIFNITNTIILFPFASLLVKLSGKLVRGSEEEEKVEEKEDIVLKHLDDRILCTPSLAVENAVEEVVQMGEIVLENTKEVIDILCNKKKPSDESIQKVFEREKNINKLETAITEYLIKINNLSITEEQHKLINHLFYTVSDMERIGDHVENLAEFAQYRQQDDFTFSESGMNELREICQTVQDSFYNSILARKTEDIEYVKKVAMLEEEVDNLEEKLREKHINRLSKGSCEARAGVVFLDIISNLERISDHAQNIAGYVKEEKMA</sequence>
<feature type="transmembrane region" description="Helical" evidence="7">
    <location>
        <begin position="12"/>
        <end position="38"/>
    </location>
</feature>
<evidence type="ECO:0000256" key="1">
    <source>
        <dbReference type="ARBA" id="ARBA00004651"/>
    </source>
</evidence>
<protein>
    <submittedName>
        <fullName evidence="9">Na/Pi cotransporter family protein</fullName>
    </submittedName>
</protein>
<feature type="transmembrane region" description="Helical" evidence="7">
    <location>
        <begin position="217"/>
        <end position="239"/>
    </location>
</feature>
<evidence type="ECO:0000256" key="7">
    <source>
        <dbReference type="SAM" id="Phobius"/>
    </source>
</evidence>
<evidence type="ECO:0000313" key="10">
    <source>
        <dbReference type="Proteomes" id="UP000823618"/>
    </source>
</evidence>
<dbReference type="EMBL" id="JADIML010000114">
    <property type="protein sequence ID" value="MBO8463083.1"/>
    <property type="molecule type" value="Genomic_DNA"/>
</dbReference>
<dbReference type="GO" id="GO:0005436">
    <property type="term" value="F:sodium:phosphate symporter activity"/>
    <property type="evidence" value="ECO:0007669"/>
    <property type="project" value="InterPro"/>
</dbReference>
<feature type="domain" description="PhoU" evidence="8">
    <location>
        <begin position="321"/>
        <end position="409"/>
    </location>
</feature>
<dbReference type="PANTHER" id="PTHR10010">
    <property type="entry name" value="SOLUTE CARRIER FAMILY 34 SODIUM PHOSPHATE , MEMBER 2-RELATED"/>
    <property type="match status" value="1"/>
</dbReference>